<dbReference type="PANTHER" id="PTHR35851:SF1">
    <property type="entry name" value="CELL DIVISION PROTEIN FTSQ"/>
    <property type="match status" value="1"/>
</dbReference>
<evidence type="ECO:0000256" key="4">
    <source>
        <dbReference type="ARBA" id="ARBA00022692"/>
    </source>
</evidence>
<dbReference type="GO" id="GO:0090529">
    <property type="term" value="P:cell septum assembly"/>
    <property type="evidence" value="ECO:0007669"/>
    <property type="project" value="InterPro"/>
</dbReference>
<keyword evidence="5 8" id="KW-1133">Transmembrane helix</keyword>
<dbReference type="AlphaFoldDB" id="A0A5M8IFT7"/>
<keyword evidence="4 8" id="KW-0812">Transmembrane</keyword>
<evidence type="ECO:0000259" key="9">
    <source>
        <dbReference type="PROSITE" id="PS51779"/>
    </source>
</evidence>
<gene>
    <name evidence="10" type="ORF">FP507_09785</name>
</gene>
<feature type="domain" description="POTRA" evidence="9">
    <location>
        <begin position="45"/>
        <end position="113"/>
    </location>
</feature>
<dbReference type="Pfam" id="PF08478">
    <property type="entry name" value="POTRA_1"/>
    <property type="match status" value="1"/>
</dbReference>
<evidence type="ECO:0000256" key="2">
    <source>
        <dbReference type="ARBA" id="ARBA00022475"/>
    </source>
</evidence>
<comment type="caution">
    <text evidence="10">The sequence shown here is derived from an EMBL/GenBank/DDBJ whole genome shotgun (WGS) entry which is preliminary data.</text>
</comment>
<name>A0A5M8IFT7_CHLPH</name>
<evidence type="ECO:0000256" key="8">
    <source>
        <dbReference type="SAM" id="Phobius"/>
    </source>
</evidence>
<feature type="transmembrane region" description="Helical" evidence="8">
    <location>
        <begin position="20"/>
        <end position="38"/>
    </location>
</feature>
<protein>
    <submittedName>
        <fullName evidence="10">FtsQ-type POTRA domain-containing protein</fullName>
    </submittedName>
</protein>
<dbReference type="InterPro" id="IPR013685">
    <property type="entry name" value="POTRA_FtsQ_type"/>
</dbReference>
<dbReference type="PANTHER" id="PTHR35851">
    <property type="entry name" value="CELL DIVISION PROTEIN FTSQ"/>
    <property type="match status" value="1"/>
</dbReference>
<keyword evidence="6 8" id="KW-0472">Membrane</keyword>
<dbReference type="RefSeq" id="WP_151419665.1">
    <property type="nucleotide sequence ID" value="NZ_VMRG01000001.1"/>
</dbReference>
<keyword evidence="2" id="KW-1003">Cell membrane</keyword>
<evidence type="ECO:0000256" key="7">
    <source>
        <dbReference type="ARBA" id="ARBA00023306"/>
    </source>
</evidence>
<comment type="subcellular location">
    <subcellularLocation>
        <location evidence="1">Membrane</location>
    </subcellularLocation>
</comment>
<reference evidence="10 11" key="1">
    <citation type="submission" date="2019-07" db="EMBL/GenBank/DDBJ databases">
        <title>Draft genome Sequence of Chlorobium phaeovibrioides sp. strain PhvTcv-s14, from the Phylum Chlorobi.</title>
        <authorList>
            <person name="Babenko V."/>
            <person name="Boldyreva D."/>
            <person name="Kanygina A."/>
            <person name="Selezneva O."/>
            <person name="Akopiyan T."/>
            <person name="Lunina O."/>
        </authorList>
    </citation>
    <scope>NUCLEOTIDE SEQUENCE [LARGE SCALE GENOMIC DNA]</scope>
    <source>
        <strain evidence="10 11">GrTcv12</strain>
    </source>
</reference>
<dbReference type="EMBL" id="VMRG01000001">
    <property type="protein sequence ID" value="KAA6233282.1"/>
    <property type="molecule type" value="Genomic_DNA"/>
</dbReference>
<evidence type="ECO:0000256" key="3">
    <source>
        <dbReference type="ARBA" id="ARBA00022618"/>
    </source>
</evidence>
<dbReference type="GO" id="GO:0016020">
    <property type="term" value="C:membrane"/>
    <property type="evidence" value="ECO:0007669"/>
    <property type="project" value="UniProtKB-SubCell"/>
</dbReference>
<evidence type="ECO:0000313" key="10">
    <source>
        <dbReference type="EMBL" id="KAA6233282.1"/>
    </source>
</evidence>
<evidence type="ECO:0000313" key="11">
    <source>
        <dbReference type="Proteomes" id="UP000327458"/>
    </source>
</evidence>
<dbReference type="Proteomes" id="UP000327458">
    <property type="component" value="Unassembled WGS sequence"/>
</dbReference>
<organism evidence="10 11">
    <name type="scientific">Chlorobium phaeovibrioides</name>
    <dbReference type="NCBI Taxonomy" id="1094"/>
    <lineage>
        <taxon>Bacteria</taxon>
        <taxon>Pseudomonadati</taxon>
        <taxon>Chlorobiota</taxon>
        <taxon>Chlorobiia</taxon>
        <taxon>Chlorobiales</taxon>
        <taxon>Chlorobiaceae</taxon>
        <taxon>Chlorobium/Pelodictyon group</taxon>
        <taxon>Chlorobium</taxon>
    </lineage>
</organism>
<keyword evidence="3" id="KW-0132">Cell division</keyword>
<evidence type="ECO:0000256" key="5">
    <source>
        <dbReference type="ARBA" id="ARBA00022989"/>
    </source>
</evidence>
<dbReference type="PROSITE" id="PS51779">
    <property type="entry name" value="POTRA"/>
    <property type="match status" value="1"/>
</dbReference>
<sequence>MVDSAGTGTGASAGGGWKAFLLVFFPVMLMLVWLSFAASEWQKDVRVRSVAVDGAQLVSSAAVAKGLGRWKGKNIHDVDTSAVSGRVAGMAWVKHVRVGQELNGVLRVVVRERVPLAEVFFGGERFVMDSEGVLLPPPAGFGTRVQGLVKVSGIPSPSLRERGFLRVDRKSLGLVKSFSEALSGVPDAAILVRELHLEGSNESWFSVAGDPARFIVGNDGDFKEKLEKFGIFWQSVISKKGMAAIVWLICVSGTGCSLQMQPQPRKRMVKRLKIHALKRERCLPVI</sequence>
<dbReference type="InterPro" id="IPR034746">
    <property type="entry name" value="POTRA"/>
</dbReference>
<accession>A0A5M8IFT7</accession>
<proteinExistence type="predicted"/>
<dbReference type="Gene3D" id="3.10.20.310">
    <property type="entry name" value="membrane protein fhac"/>
    <property type="match status" value="1"/>
</dbReference>
<dbReference type="InterPro" id="IPR026579">
    <property type="entry name" value="FtsQ"/>
</dbReference>
<evidence type="ECO:0000256" key="1">
    <source>
        <dbReference type="ARBA" id="ARBA00004370"/>
    </source>
</evidence>
<keyword evidence="7" id="KW-0131">Cell cycle</keyword>
<evidence type="ECO:0000256" key="6">
    <source>
        <dbReference type="ARBA" id="ARBA00023136"/>
    </source>
</evidence>